<organism evidence="2 3">
    <name type="scientific">Micrococcus lylae</name>
    <dbReference type="NCBI Taxonomy" id="1273"/>
    <lineage>
        <taxon>Bacteria</taxon>
        <taxon>Bacillati</taxon>
        <taxon>Actinomycetota</taxon>
        <taxon>Actinomycetes</taxon>
        <taxon>Micrococcales</taxon>
        <taxon>Micrococcaceae</taxon>
        <taxon>Micrococcus</taxon>
    </lineage>
</organism>
<evidence type="ECO:0000313" key="3">
    <source>
        <dbReference type="Proteomes" id="UP000196230"/>
    </source>
</evidence>
<sequence>MTTPHPQQPDIMSGRANLQRGLETVGGHLSLVNDRLVFTPHKLNVQSDPVEIPLAQVRGTRPAWTKFLGVLPLAPNSLAVELEDGTVHAFVLSERQEWKAAIDDALAAQRWHADPRRPRLSEETDMARNSQARPGASLADDQRSPSAERWEVDLDWLWGTPPGNDGSAATLRLDVTGPGAAHAAVRWMDSLSADEDGVRGEGGWRADPGNVGGGEDHAVILLTSAGEDVADGLEDAADTAYEALSAVPGLQLHWAPQPRR</sequence>
<gene>
    <name evidence="2" type="ORF">FM125_00205</name>
</gene>
<reference evidence="2 3" key="1">
    <citation type="submission" date="2017-02" db="EMBL/GenBank/DDBJ databases">
        <authorList>
            <person name="Peterson S.W."/>
        </authorList>
    </citation>
    <scope>NUCLEOTIDE SEQUENCE [LARGE SCALE GENOMIC DNA]</scope>
    <source>
        <strain evidence="2 3">2B3F</strain>
    </source>
</reference>
<feature type="region of interest" description="Disordered" evidence="1">
    <location>
        <begin position="112"/>
        <end position="145"/>
    </location>
</feature>
<accession>A0A1R4I6Z4</accession>
<dbReference type="RefSeq" id="WP_219337003.1">
    <property type="nucleotide sequence ID" value="NZ_FUKP01000002.1"/>
</dbReference>
<feature type="compositionally biased region" description="Basic and acidic residues" evidence="1">
    <location>
        <begin position="112"/>
        <end position="126"/>
    </location>
</feature>
<name>A0A1R4I6Z4_9MICC</name>
<evidence type="ECO:0000313" key="2">
    <source>
        <dbReference type="EMBL" id="SJN15456.1"/>
    </source>
</evidence>
<protein>
    <submittedName>
        <fullName evidence="2">Possible GRAM domain</fullName>
    </submittedName>
</protein>
<dbReference type="Proteomes" id="UP000196230">
    <property type="component" value="Unassembled WGS sequence"/>
</dbReference>
<dbReference type="AlphaFoldDB" id="A0A1R4I6Z4"/>
<dbReference type="EMBL" id="FUKP01000002">
    <property type="protein sequence ID" value="SJN15456.1"/>
    <property type="molecule type" value="Genomic_DNA"/>
</dbReference>
<evidence type="ECO:0000256" key="1">
    <source>
        <dbReference type="SAM" id="MobiDB-lite"/>
    </source>
</evidence>
<proteinExistence type="predicted"/>